<evidence type="ECO:0000256" key="6">
    <source>
        <dbReference type="ARBA" id="ARBA00022806"/>
    </source>
</evidence>
<evidence type="ECO:0000313" key="12">
    <source>
        <dbReference type="WBParaSite" id="MBELARI_LOCUS21553"/>
    </source>
</evidence>
<dbReference type="InterPro" id="IPR047187">
    <property type="entry name" value="SF1_C_Upf1"/>
</dbReference>
<dbReference type="InterPro" id="IPR041677">
    <property type="entry name" value="DNA2/NAM7_AAA_11"/>
</dbReference>
<feature type="region of interest" description="Disordered" evidence="9">
    <location>
        <begin position="53"/>
        <end position="85"/>
    </location>
</feature>
<dbReference type="GO" id="GO:0005524">
    <property type="term" value="F:ATP binding"/>
    <property type="evidence" value="ECO:0007669"/>
    <property type="project" value="UniProtKB-KW"/>
</dbReference>
<dbReference type="CDD" id="cd18808">
    <property type="entry name" value="SF1_C_Upf1"/>
    <property type="match status" value="1"/>
</dbReference>
<evidence type="ECO:0000256" key="3">
    <source>
        <dbReference type="ARBA" id="ARBA00022741"/>
    </source>
</evidence>
<keyword evidence="8" id="KW-0067">ATP-binding</keyword>
<dbReference type="GO" id="GO:0031380">
    <property type="term" value="C:nuclear RNA-directed RNA polymerase complex"/>
    <property type="evidence" value="ECO:0007669"/>
    <property type="project" value="TreeGrafter"/>
</dbReference>
<proteinExistence type="predicted"/>
<feature type="domain" description="NF-X1-type" evidence="10">
    <location>
        <begin position="586"/>
        <end position="607"/>
    </location>
</feature>
<keyword evidence="1" id="KW-0479">Metal-binding</keyword>
<dbReference type="GO" id="GO:0008270">
    <property type="term" value="F:zinc ion binding"/>
    <property type="evidence" value="ECO:0007669"/>
    <property type="project" value="UniProtKB-KW"/>
</dbReference>
<keyword evidence="5" id="KW-0378">Hydrolase</keyword>
<dbReference type="GO" id="GO:0031048">
    <property type="term" value="P:regulatory ncRNA-mediated heterochromatin formation"/>
    <property type="evidence" value="ECO:0007669"/>
    <property type="project" value="TreeGrafter"/>
</dbReference>
<evidence type="ECO:0000256" key="5">
    <source>
        <dbReference type="ARBA" id="ARBA00022801"/>
    </source>
</evidence>
<keyword evidence="6" id="KW-0347">Helicase</keyword>
<feature type="domain" description="NF-X1-type" evidence="10">
    <location>
        <begin position="782"/>
        <end position="805"/>
    </location>
</feature>
<feature type="domain" description="NF-X1-type" evidence="10">
    <location>
        <begin position="668"/>
        <end position="686"/>
    </location>
</feature>
<evidence type="ECO:0000256" key="1">
    <source>
        <dbReference type="ARBA" id="ARBA00022723"/>
    </source>
</evidence>
<dbReference type="InterPro" id="IPR000967">
    <property type="entry name" value="Znf_NFX1"/>
</dbReference>
<dbReference type="GO" id="GO:0004386">
    <property type="term" value="F:helicase activity"/>
    <property type="evidence" value="ECO:0007669"/>
    <property type="project" value="UniProtKB-KW"/>
</dbReference>
<dbReference type="InterPro" id="IPR041679">
    <property type="entry name" value="DNA2/NAM7-like_C"/>
</dbReference>
<dbReference type="InterPro" id="IPR045055">
    <property type="entry name" value="DNA2/NAM7-like"/>
</dbReference>
<dbReference type="GO" id="GO:0016787">
    <property type="term" value="F:hydrolase activity"/>
    <property type="evidence" value="ECO:0007669"/>
    <property type="project" value="UniProtKB-KW"/>
</dbReference>
<dbReference type="GO" id="GO:0005694">
    <property type="term" value="C:chromosome"/>
    <property type="evidence" value="ECO:0007669"/>
    <property type="project" value="UniProtKB-ARBA"/>
</dbReference>
<keyword evidence="7" id="KW-0862">Zinc</keyword>
<evidence type="ECO:0000256" key="7">
    <source>
        <dbReference type="ARBA" id="ARBA00022833"/>
    </source>
</evidence>
<organism evidence="11 12">
    <name type="scientific">Mesorhabditis belari</name>
    <dbReference type="NCBI Taxonomy" id="2138241"/>
    <lineage>
        <taxon>Eukaryota</taxon>
        <taxon>Metazoa</taxon>
        <taxon>Ecdysozoa</taxon>
        <taxon>Nematoda</taxon>
        <taxon>Chromadorea</taxon>
        <taxon>Rhabditida</taxon>
        <taxon>Rhabditina</taxon>
        <taxon>Rhabditomorpha</taxon>
        <taxon>Rhabditoidea</taxon>
        <taxon>Rhabditidae</taxon>
        <taxon>Mesorhabditinae</taxon>
        <taxon>Mesorhabditis</taxon>
    </lineage>
</organism>
<name>A0AAF3F7E2_9BILA</name>
<dbReference type="Proteomes" id="UP000887575">
    <property type="component" value="Unassembled WGS sequence"/>
</dbReference>
<feature type="domain" description="NF-X1-type" evidence="10">
    <location>
        <begin position="728"/>
        <end position="746"/>
    </location>
</feature>
<dbReference type="WBParaSite" id="MBELARI_LOCUS21553">
    <property type="protein sequence ID" value="MBELARI_LOCUS21553"/>
    <property type="gene ID" value="MBELARI_LOCUS21553"/>
</dbReference>
<dbReference type="PANTHER" id="PTHR10887">
    <property type="entry name" value="DNA2/NAM7 HELICASE FAMILY"/>
    <property type="match status" value="1"/>
</dbReference>
<evidence type="ECO:0000313" key="11">
    <source>
        <dbReference type="Proteomes" id="UP000887575"/>
    </source>
</evidence>
<keyword evidence="11" id="KW-1185">Reference proteome</keyword>
<dbReference type="InterPro" id="IPR027417">
    <property type="entry name" value="P-loop_NTPase"/>
</dbReference>
<keyword evidence="2" id="KW-0677">Repeat</keyword>
<evidence type="ECO:0000259" key="10">
    <source>
        <dbReference type="SMART" id="SM00438"/>
    </source>
</evidence>
<dbReference type="SMART" id="SM00438">
    <property type="entry name" value="ZnF_NFX"/>
    <property type="match status" value="4"/>
</dbReference>
<reference evidence="12" key="1">
    <citation type="submission" date="2024-02" db="UniProtKB">
        <authorList>
            <consortium name="WormBaseParasite"/>
        </authorList>
    </citation>
    <scope>IDENTIFICATION</scope>
</reference>
<keyword evidence="3" id="KW-0547">Nucleotide-binding</keyword>
<sequence>MIDGKNTMLAMSELHQQQFLAHYVGATDTKGHALSPDEKLVSWLLERQFSRDAQNLPRKTNPKNDFNSEDSDTETSGKKDVASEAQGYIIPQKTSNLEDVFRQLTMKLAEIRDNGVVNTKEEIFEVLESWRFGRDQDAETQRMEREVLLFGKLIKQGDIRFNNAKITQDPVIIKAMNEHEHNILKAEPLTESEAEEIQNIFTLPKQRRWQLYAYWRQNLIRRTRALLPDIMTTYKKCCDAIKDYRLLEDANILRKSLVIGATTTGAAKNRKLLEMLKCRSVIVEEAAEVLEAHVLSTFLPSVEHVVLIGDHEQLRPNPSVYMLARDYGLDCSLFERLCKNKFPLTTLEVQHRMREEITKIIVRPHFYKNLLDHDDIKQYPAVKGLDKNLFFWTHKFEEVNLGTDSVSHRNDYEIVQAVELTRYLLKQGAYEKNEITVLCTYAAQTTAMREAISQLGTTIDGRTEVPVETVDGFQGKENRVIILSLVRSISESNTVGFLGVKNRICVSWTRAQHGLYVLGNMEFLATKSCLWQELATSLTTEGMVDYYLPIRCSTHGRLQKIGCPDEFTKKSPEGGCDMDCLSSLPCSHKCPRKCHPIDDHEIWKCETLVLKTCARKVHQAEKLCCEQYGPCSRMVDISLPCNHITQIACFMNDSEARCSHRCEQSLPCEHQCAKRCSEPCDVICNQLVPMPFSECPYGHTTKIPCQEVARFLERMVPCDQPCTEILVCGHKCSNKCGDDCTFECQMKLKRKKKCGHDVEMMCYEDPDIVKCQELVLRKLNGCGHESMVPCFAGKSQKYCTKVCLKTLECGLGNSKHTCTRKCGECYEGGHMCTSTCEKTFTCGHLCLARCGVACPPCEQPCYTQCEHQICGRPKGPEDHRIGFDRTCPGLCALCIKACSNSCVHRACSKKCFEICDVSACNEHCTKALKCGHPCLGFCGEACPDLCFSCGRQQYDYLIKTFVSSDLATETALSQFVKLSCSHIFPASFLDTHVKGCREKKTIVTCPLKNCRLPIQLSQRYSGACKRAIIAREKEKAVRLGQASVLLSVTDQTQPQDATRSLLIRIAKIAQDLKSSQPGKKNTTITIHDRFTALLRLANKFEQCLRVKSLVQDIDYGGAENYLEWHNSLRLLECLVQLHRNLQFNQQKKLKKIPQARLCWLNQMFTLLQNDVSSVEDALSSHICELANVVEDNLGSRLPGTYIPLVLFEIHKLAFNVTFLMLFRCISGAIDKVVDITKDQCKEIEKLARKFQSTDRHNERHLLFGILMALLNREVLLPQKKALSGFQMPDFIFPKF</sequence>
<evidence type="ECO:0000256" key="9">
    <source>
        <dbReference type="SAM" id="MobiDB-lite"/>
    </source>
</evidence>
<dbReference type="FunFam" id="3.40.50.300:FF:000326">
    <property type="entry name" value="P-loop containing nucleoside triphosphate hydrolase"/>
    <property type="match status" value="1"/>
</dbReference>
<evidence type="ECO:0000256" key="2">
    <source>
        <dbReference type="ARBA" id="ARBA00022737"/>
    </source>
</evidence>
<dbReference type="PANTHER" id="PTHR10887:SF341">
    <property type="entry name" value="NFX1-TYPE ZINC FINGER-CONTAINING PROTEIN 1"/>
    <property type="match status" value="1"/>
</dbReference>
<keyword evidence="4" id="KW-0863">Zinc-finger</keyword>
<dbReference type="Gene3D" id="3.40.50.300">
    <property type="entry name" value="P-loop containing nucleotide triphosphate hydrolases"/>
    <property type="match status" value="2"/>
</dbReference>
<dbReference type="Pfam" id="PF13086">
    <property type="entry name" value="AAA_11"/>
    <property type="match status" value="1"/>
</dbReference>
<dbReference type="SUPFAM" id="SSF52540">
    <property type="entry name" value="P-loop containing nucleoside triphosphate hydrolases"/>
    <property type="match status" value="1"/>
</dbReference>
<evidence type="ECO:0000256" key="4">
    <source>
        <dbReference type="ARBA" id="ARBA00022771"/>
    </source>
</evidence>
<evidence type="ECO:0000256" key="8">
    <source>
        <dbReference type="ARBA" id="ARBA00022840"/>
    </source>
</evidence>
<dbReference type="Pfam" id="PF13087">
    <property type="entry name" value="AAA_12"/>
    <property type="match status" value="1"/>
</dbReference>
<protein>
    <submittedName>
        <fullName evidence="12">NF-X1-type domain-containing protein</fullName>
    </submittedName>
</protein>
<accession>A0AAF3F7E2</accession>